<evidence type="ECO:0000256" key="9">
    <source>
        <dbReference type="ARBA" id="ARBA00038408"/>
    </source>
</evidence>
<evidence type="ECO:0000256" key="3">
    <source>
        <dbReference type="ARBA" id="ARBA00022519"/>
    </source>
</evidence>
<keyword evidence="12" id="KW-0697">Rotamase</keyword>
<evidence type="ECO:0000256" key="8">
    <source>
        <dbReference type="ARBA" id="ARBA00023235"/>
    </source>
</evidence>
<dbReference type="Gene3D" id="3.10.50.40">
    <property type="match status" value="1"/>
</dbReference>
<evidence type="ECO:0000256" key="6">
    <source>
        <dbReference type="ARBA" id="ARBA00023136"/>
    </source>
</evidence>
<dbReference type="InterPro" id="IPR027304">
    <property type="entry name" value="Trigger_fact/SurA_dom_sf"/>
</dbReference>
<evidence type="ECO:0000259" key="13">
    <source>
        <dbReference type="PROSITE" id="PS50198"/>
    </source>
</evidence>
<dbReference type="GO" id="GO:0003755">
    <property type="term" value="F:peptidyl-prolyl cis-trans isomerase activity"/>
    <property type="evidence" value="ECO:0007669"/>
    <property type="project" value="UniProtKB-KW"/>
</dbReference>
<keyword evidence="7" id="KW-0143">Chaperone</keyword>
<keyword evidence="4" id="KW-0812">Transmembrane</keyword>
<dbReference type="Proteomes" id="UP000310016">
    <property type="component" value="Unassembled WGS sequence"/>
</dbReference>
<evidence type="ECO:0000256" key="4">
    <source>
        <dbReference type="ARBA" id="ARBA00022692"/>
    </source>
</evidence>
<dbReference type="PROSITE" id="PS01096">
    <property type="entry name" value="PPIC_PPIASE_1"/>
    <property type="match status" value="1"/>
</dbReference>
<evidence type="ECO:0000256" key="5">
    <source>
        <dbReference type="ARBA" id="ARBA00022989"/>
    </source>
</evidence>
<dbReference type="Pfam" id="PF13616">
    <property type="entry name" value="Rotamase_3"/>
    <property type="match status" value="1"/>
</dbReference>
<dbReference type="Gene3D" id="1.10.4030.10">
    <property type="entry name" value="Porin chaperone SurA, peptide-binding domain"/>
    <property type="match status" value="1"/>
</dbReference>
<keyword evidence="2" id="KW-1003">Cell membrane</keyword>
<proteinExistence type="inferred from homology"/>
<dbReference type="SUPFAM" id="SSF109998">
    <property type="entry name" value="Triger factor/SurA peptide-binding domain-like"/>
    <property type="match status" value="1"/>
</dbReference>
<evidence type="ECO:0000256" key="12">
    <source>
        <dbReference type="PROSITE-ProRule" id="PRU00278"/>
    </source>
</evidence>
<evidence type="ECO:0000313" key="14">
    <source>
        <dbReference type="EMBL" id="TJZ69769.1"/>
    </source>
</evidence>
<comment type="caution">
    <text evidence="14">The sequence shown here is derived from an EMBL/GenBank/DDBJ whole genome shotgun (WGS) entry which is preliminary data.</text>
</comment>
<dbReference type="InterPro" id="IPR046357">
    <property type="entry name" value="PPIase_dom_sf"/>
</dbReference>
<feature type="domain" description="PpiC" evidence="13">
    <location>
        <begin position="248"/>
        <end position="352"/>
    </location>
</feature>
<dbReference type="OrthoDB" id="9812372at2"/>
<dbReference type="PANTHER" id="PTHR47529">
    <property type="entry name" value="PEPTIDYL-PROLYL CIS-TRANS ISOMERASE D"/>
    <property type="match status" value="1"/>
</dbReference>
<keyword evidence="8 12" id="KW-0413">Isomerase</keyword>
<dbReference type="InterPro" id="IPR023058">
    <property type="entry name" value="PPIase_PpiC_CS"/>
</dbReference>
<dbReference type="GO" id="GO:0005886">
    <property type="term" value="C:plasma membrane"/>
    <property type="evidence" value="ECO:0007669"/>
    <property type="project" value="UniProtKB-SubCell"/>
</dbReference>
<keyword evidence="5" id="KW-1133">Transmembrane helix</keyword>
<dbReference type="AlphaFoldDB" id="A0A4U0PNS4"/>
<dbReference type="SUPFAM" id="SSF54534">
    <property type="entry name" value="FKBP-like"/>
    <property type="match status" value="1"/>
</dbReference>
<dbReference type="PANTHER" id="PTHR47529:SF1">
    <property type="entry name" value="PERIPLASMIC CHAPERONE PPID"/>
    <property type="match status" value="1"/>
</dbReference>
<keyword evidence="3" id="KW-0997">Cell inner membrane</keyword>
<reference evidence="14 15" key="1">
    <citation type="submission" date="2019-04" db="EMBL/GenBank/DDBJ databases">
        <title>Chitiniphilus eburnea sp. nov., a novel chitinolytic bacterium isolated from aquaculture sludge.</title>
        <authorList>
            <person name="Sheng M."/>
        </authorList>
    </citation>
    <scope>NUCLEOTIDE SEQUENCE [LARGE SCALE GENOMIC DNA]</scope>
    <source>
        <strain evidence="14 15">HX-2-15</strain>
    </source>
</reference>
<evidence type="ECO:0000256" key="11">
    <source>
        <dbReference type="ARBA" id="ARBA00042775"/>
    </source>
</evidence>
<keyword evidence="15" id="KW-1185">Reference proteome</keyword>
<evidence type="ECO:0000256" key="2">
    <source>
        <dbReference type="ARBA" id="ARBA00022475"/>
    </source>
</evidence>
<evidence type="ECO:0000256" key="1">
    <source>
        <dbReference type="ARBA" id="ARBA00004382"/>
    </source>
</evidence>
<evidence type="ECO:0000256" key="10">
    <source>
        <dbReference type="ARBA" id="ARBA00040743"/>
    </source>
</evidence>
<sequence length="617" mass="67161">MFDIVQKNKTLVQIVLGLVALGLVIGAGVTGYSAMGGADGALVKVDGKSITEYDVQQATNGQPISNEMRPMVVEQLVQQRLVLAAADKLRLNPSTTQLQQAIAQIDAFHENGKFSAKRYQEMLAAQQMSPAMFEQRVRESIAARTLLGAYSVTNIVPQTTLARMARLVGERREVQATVLAPSTYVGQVAVSADEIKKYYDGHASEFKAPEMVRVEYVMLSRQQIAAQLPVSDADIQQYFETHRAELLGEQRDVAHILFEVPKDAKPDAKAKVRAEAEKVLAELKANPGRFAELAKQYSKDPGSAANGGELGVFGADASLVPPFKEAMFKLPKGQLSDLVETQFGFHIIRVNDIQAKSTFEQVKPQIVAKLQGEKAESQYRSQAQAFSELVYQKADSLKPAADEFKLPVQQSGWITRQGAQDAQLNNPKLAEAVFSDDVLKGKHNSEAVEVAPDVLVSARILEHKPAQQTPLETVRGDIEQRLKLEKATKLAAEAGAKQLAALQAGQAVELPWQPSRPVARLGEQGIDSATLGAIFHAPAGKLPAYVGKDVPGAGYVIYKVVAEIPAPPVSDEMALRMRQDVARTYGQVEVAKYIDDLKKSFKVEYRKAPADAGNPVE</sequence>
<dbReference type="RefSeq" id="WP_136774206.1">
    <property type="nucleotide sequence ID" value="NZ_SUMF01000020.1"/>
</dbReference>
<dbReference type="Pfam" id="PF13624">
    <property type="entry name" value="SurA_N_3"/>
    <property type="match status" value="1"/>
</dbReference>
<protein>
    <recommendedName>
        <fullName evidence="10">Periplasmic chaperone PpiD</fullName>
    </recommendedName>
    <alternativeName>
        <fullName evidence="11">Periplasmic folding chaperone</fullName>
    </alternativeName>
</protein>
<organism evidence="14 15">
    <name type="scientific">Chitiniphilus eburneus</name>
    <dbReference type="NCBI Taxonomy" id="2571148"/>
    <lineage>
        <taxon>Bacteria</taxon>
        <taxon>Pseudomonadati</taxon>
        <taxon>Pseudomonadota</taxon>
        <taxon>Betaproteobacteria</taxon>
        <taxon>Neisseriales</taxon>
        <taxon>Chitinibacteraceae</taxon>
        <taxon>Chitiniphilus</taxon>
    </lineage>
</organism>
<dbReference type="EMBL" id="SUMF01000020">
    <property type="protein sequence ID" value="TJZ69769.1"/>
    <property type="molecule type" value="Genomic_DNA"/>
</dbReference>
<accession>A0A4U0PNS4</accession>
<dbReference type="InterPro" id="IPR000297">
    <property type="entry name" value="PPIase_PpiC"/>
</dbReference>
<evidence type="ECO:0000256" key="7">
    <source>
        <dbReference type="ARBA" id="ARBA00023186"/>
    </source>
</evidence>
<comment type="similarity">
    <text evidence="9">Belongs to the PpiD chaperone family.</text>
</comment>
<keyword evidence="6" id="KW-0472">Membrane</keyword>
<dbReference type="InterPro" id="IPR052029">
    <property type="entry name" value="PpiD_chaperone"/>
</dbReference>
<evidence type="ECO:0000313" key="15">
    <source>
        <dbReference type="Proteomes" id="UP000310016"/>
    </source>
</evidence>
<gene>
    <name evidence="14" type="ORF">FAZ21_14730</name>
</gene>
<name>A0A4U0PNS4_9NEIS</name>
<dbReference type="PROSITE" id="PS50198">
    <property type="entry name" value="PPIC_PPIASE_2"/>
    <property type="match status" value="1"/>
</dbReference>
<comment type="subcellular location">
    <subcellularLocation>
        <location evidence="1">Cell inner membrane</location>
        <topology evidence="1">Single-pass type II membrane protein</topology>
        <orientation evidence="1">Periplasmic side</orientation>
    </subcellularLocation>
</comment>